<dbReference type="EMBL" id="JAUKPO010000030">
    <property type="protein sequence ID" value="MDO1450418.1"/>
    <property type="molecule type" value="Genomic_DNA"/>
</dbReference>
<proteinExistence type="predicted"/>
<gene>
    <name evidence="2" type="ORF">Q0590_29355</name>
</gene>
<feature type="domain" description="Quercetin 2,3-dioxygenase C-terminal cupin" evidence="1">
    <location>
        <begin position="110"/>
        <end position="173"/>
    </location>
</feature>
<name>A0ABT8RGZ1_9BACT</name>
<dbReference type="InterPro" id="IPR014710">
    <property type="entry name" value="RmlC-like_jellyroll"/>
</dbReference>
<sequence length="183" mass="20074">MQEVKLVVEEASYISILPITGQVNVIEPDATVTKLDVGEILILPVASQVTLPLTNPYEAEEITFLHVSIKTNEAAVSGHGQVVAFDLASLENQLFSLNSVCNTTAYPFAISLGRFDGRKEAFYPLKNQQSTLFAFVVNGAFELEGRLLHAKDGLALWNTPQIELEALSNQAIIVTVELMNEQR</sequence>
<reference evidence="2" key="1">
    <citation type="submission" date="2023-07" db="EMBL/GenBank/DDBJ databases">
        <title>The genome sequence of Rhodocytophaga aerolata KACC 12507.</title>
        <authorList>
            <person name="Zhang X."/>
        </authorList>
    </citation>
    <scope>NUCLEOTIDE SEQUENCE</scope>
    <source>
        <strain evidence="2">KACC 12507</strain>
    </source>
</reference>
<dbReference type="InterPro" id="IPR041602">
    <property type="entry name" value="Quercetinase_C"/>
</dbReference>
<accession>A0ABT8RGZ1</accession>
<organism evidence="2 3">
    <name type="scientific">Rhodocytophaga aerolata</name>
    <dbReference type="NCBI Taxonomy" id="455078"/>
    <lineage>
        <taxon>Bacteria</taxon>
        <taxon>Pseudomonadati</taxon>
        <taxon>Bacteroidota</taxon>
        <taxon>Cytophagia</taxon>
        <taxon>Cytophagales</taxon>
        <taxon>Rhodocytophagaceae</taxon>
        <taxon>Rhodocytophaga</taxon>
    </lineage>
</organism>
<protein>
    <recommendedName>
        <fullName evidence="1">Quercetin 2,3-dioxygenase C-terminal cupin domain-containing protein</fullName>
    </recommendedName>
</protein>
<evidence type="ECO:0000313" key="3">
    <source>
        <dbReference type="Proteomes" id="UP001168528"/>
    </source>
</evidence>
<dbReference type="RefSeq" id="WP_302041220.1">
    <property type="nucleotide sequence ID" value="NZ_JAUKPO010000030.1"/>
</dbReference>
<dbReference type="Pfam" id="PF17954">
    <property type="entry name" value="Pirin_C_2"/>
    <property type="match status" value="1"/>
</dbReference>
<dbReference type="Gene3D" id="2.60.120.10">
    <property type="entry name" value="Jelly Rolls"/>
    <property type="match status" value="1"/>
</dbReference>
<dbReference type="Proteomes" id="UP001168528">
    <property type="component" value="Unassembled WGS sequence"/>
</dbReference>
<comment type="caution">
    <text evidence="2">The sequence shown here is derived from an EMBL/GenBank/DDBJ whole genome shotgun (WGS) entry which is preliminary data.</text>
</comment>
<keyword evidence="3" id="KW-1185">Reference proteome</keyword>
<evidence type="ECO:0000259" key="1">
    <source>
        <dbReference type="Pfam" id="PF17954"/>
    </source>
</evidence>
<evidence type="ECO:0000313" key="2">
    <source>
        <dbReference type="EMBL" id="MDO1450418.1"/>
    </source>
</evidence>